<dbReference type="PANTHER" id="PTHR31609:SF1">
    <property type="entry name" value="CARBOHYDRATE DEACETYLASE"/>
    <property type="match status" value="1"/>
</dbReference>
<protein>
    <submittedName>
        <fullName evidence="6">ChbG/HpnK family deacetylase</fullName>
    </submittedName>
</protein>
<evidence type="ECO:0000256" key="3">
    <source>
        <dbReference type="ARBA" id="ARBA00022801"/>
    </source>
</evidence>
<dbReference type="InterPro" id="IPR006879">
    <property type="entry name" value="YdjC-like"/>
</dbReference>
<dbReference type="GO" id="GO:0019213">
    <property type="term" value="F:deacetylase activity"/>
    <property type="evidence" value="ECO:0007669"/>
    <property type="project" value="TreeGrafter"/>
</dbReference>
<evidence type="ECO:0000256" key="1">
    <source>
        <dbReference type="ARBA" id="ARBA00001946"/>
    </source>
</evidence>
<evidence type="ECO:0000256" key="5">
    <source>
        <dbReference type="ARBA" id="ARBA00023277"/>
    </source>
</evidence>
<dbReference type="AlphaFoldDB" id="A0A537IRH9"/>
<organism evidence="6 7">
    <name type="scientific">Candidatus Segetimicrobium genomatis</name>
    <dbReference type="NCBI Taxonomy" id="2569760"/>
    <lineage>
        <taxon>Bacteria</taxon>
        <taxon>Bacillati</taxon>
        <taxon>Candidatus Sysuimicrobiota</taxon>
        <taxon>Candidatus Sysuimicrobiia</taxon>
        <taxon>Candidatus Sysuimicrobiales</taxon>
        <taxon>Candidatus Segetimicrobiaceae</taxon>
        <taxon>Candidatus Segetimicrobium</taxon>
    </lineage>
</organism>
<dbReference type="Pfam" id="PF04794">
    <property type="entry name" value="YdjC"/>
    <property type="match status" value="2"/>
</dbReference>
<reference evidence="6 7" key="1">
    <citation type="journal article" date="2019" name="Nat. Microbiol.">
        <title>Mediterranean grassland soil C-N compound turnover is dependent on rainfall and depth, and is mediated by genomically divergent microorganisms.</title>
        <authorList>
            <person name="Diamond S."/>
            <person name="Andeer P.F."/>
            <person name="Li Z."/>
            <person name="Crits-Christoph A."/>
            <person name="Burstein D."/>
            <person name="Anantharaman K."/>
            <person name="Lane K.R."/>
            <person name="Thomas B.C."/>
            <person name="Pan C."/>
            <person name="Northen T.R."/>
            <person name="Banfield J.F."/>
        </authorList>
    </citation>
    <scope>NUCLEOTIDE SEQUENCE [LARGE SCALE GENOMIC DNA]</scope>
    <source>
        <strain evidence="6">NP_8</strain>
    </source>
</reference>
<comment type="caution">
    <text evidence="6">The sequence shown here is derived from an EMBL/GenBank/DDBJ whole genome shotgun (WGS) entry which is preliminary data.</text>
</comment>
<sequence length="227" mass="24860">MKWLIVTGDDFGMSRGINRGIVQAHRGGVLTSASLMVTRPACEEAASLGRQYLTLSLGLHLELDPDDSEGVPAALARQLARFRDLIGVPPTHIDSHHDVHRDPRVLPHLLAWARPAGVPVRGHSGIHHLSKFYGQWGGETHLEQIGVDGLVHLLDAEVRDGVTELSCHPGYVEPEFLSSYTAEREVELRTLCDHRVRGAIGDMAIHLINFKDLPALVSHTSVPEGAR</sequence>
<evidence type="ECO:0000313" key="7">
    <source>
        <dbReference type="Proteomes" id="UP000318834"/>
    </source>
</evidence>
<keyword evidence="2" id="KW-0479">Metal-binding</keyword>
<comment type="cofactor">
    <cofactor evidence="1">
        <name>Mg(2+)</name>
        <dbReference type="ChEBI" id="CHEBI:18420"/>
    </cofactor>
</comment>
<gene>
    <name evidence="6" type="ORF">E6H05_08220</name>
</gene>
<evidence type="ECO:0000256" key="4">
    <source>
        <dbReference type="ARBA" id="ARBA00022842"/>
    </source>
</evidence>
<dbReference type="PANTHER" id="PTHR31609">
    <property type="entry name" value="YDJC DEACETYLASE FAMILY MEMBER"/>
    <property type="match status" value="1"/>
</dbReference>
<dbReference type="GO" id="GO:0016787">
    <property type="term" value="F:hydrolase activity"/>
    <property type="evidence" value="ECO:0007669"/>
    <property type="project" value="UniProtKB-KW"/>
</dbReference>
<dbReference type="SUPFAM" id="SSF88713">
    <property type="entry name" value="Glycoside hydrolase/deacetylase"/>
    <property type="match status" value="1"/>
</dbReference>
<keyword evidence="5" id="KW-0119">Carbohydrate metabolism</keyword>
<dbReference type="GO" id="GO:0046872">
    <property type="term" value="F:metal ion binding"/>
    <property type="evidence" value="ECO:0007669"/>
    <property type="project" value="UniProtKB-KW"/>
</dbReference>
<name>A0A537IRH9_9BACT</name>
<dbReference type="Gene3D" id="3.20.20.370">
    <property type="entry name" value="Glycoside hydrolase/deacetylase"/>
    <property type="match status" value="1"/>
</dbReference>
<dbReference type="GO" id="GO:0005975">
    <property type="term" value="P:carbohydrate metabolic process"/>
    <property type="evidence" value="ECO:0007669"/>
    <property type="project" value="InterPro"/>
</dbReference>
<dbReference type="EMBL" id="VBAP01000060">
    <property type="protein sequence ID" value="TMI73941.1"/>
    <property type="molecule type" value="Genomic_DNA"/>
</dbReference>
<proteinExistence type="predicted"/>
<keyword evidence="3" id="KW-0378">Hydrolase</keyword>
<dbReference type="InterPro" id="IPR011330">
    <property type="entry name" value="Glyco_hydro/deAcase_b/a-brl"/>
</dbReference>
<accession>A0A537IRH9</accession>
<dbReference type="Proteomes" id="UP000318834">
    <property type="component" value="Unassembled WGS sequence"/>
</dbReference>
<evidence type="ECO:0000313" key="6">
    <source>
        <dbReference type="EMBL" id="TMI73941.1"/>
    </source>
</evidence>
<evidence type="ECO:0000256" key="2">
    <source>
        <dbReference type="ARBA" id="ARBA00022723"/>
    </source>
</evidence>
<keyword evidence="4" id="KW-0460">Magnesium</keyword>